<dbReference type="GO" id="GO:0016020">
    <property type="term" value="C:membrane"/>
    <property type="evidence" value="ECO:0007669"/>
    <property type="project" value="TreeGrafter"/>
</dbReference>
<dbReference type="EMBL" id="JRRC01180008">
    <property type="protein sequence ID" value="KHG01260.1"/>
    <property type="molecule type" value="Genomic_DNA"/>
</dbReference>
<dbReference type="Gene3D" id="3.40.50.1820">
    <property type="entry name" value="alpha/beta hydrolase"/>
    <property type="match status" value="1"/>
</dbReference>
<organism evidence="1 2">
    <name type="scientific">Gossypium arboreum</name>
    <name type="common">Tree cotton</name>
    <name type="synonym">Gossypium nanking</name>
    <dbReference type="NCBI Taxonomy" id="29729"/>
    <lineage>
        <taxon>Eukaryota</taxon>
        <taxon>Viridiplantae</taxon>
        <taxon>Streptophyta</taxon>
        <taxon>Embryophyta</taxon>
        <taxon>Tracheophyta</taxon>
        <taxon>Spermatophyta</taxon>
        <taxon>Magnoliopsida</taxon>
        <taxon>eudicotyledons</taxon>
        <taxon>Gunneridae</taxon>
        <taxon>Pentapetalae</taxon>
        <taxon>rosids</taxon>
        <taxon>malvids</taxon>
        <taxon>Malvales</taxon>
        <taxon>Malvaceae</taxon>
        <taxon>Malvoideae</taxon>
        <taxon>Gossypium</taxon>
    </lineage>
</organism>
<gene>
    <name evidence="1" type="ORF">F383_23441</name>
</gene>
<dbReference type="Proteomes" id="UP000032142">
    <property type="component" value="Unassembled WGS sequence"/>
</dbReference>
<sequence length="121" mass="13475">MAEVGVEGRLLPTQKIERISSNLTALLPFYSGLADILPTETLIWKLKLIKSASAYTNSRLHAVKAEVLVLASDKDHLFPSGEEALRLKKLLPNCMIRIFKDNGHTLLMEDSMNLLTVIKDS</sequence>
<dbReference type="AlphaFoldDB" id="A0A0B0MKG2"/>
<reference evidence="2" key="1">
    <citation type="submission" date="2014-09" db="EMBL/GenBank/DDBJ databases">
        <authorList>
            <person name="Mudge J."/>
            <person name="Ramaraj T."/>
            <person name="Lindquist I.E."/>
            <person name="Bharti A.K."/>
            <person name="Sundararajan A."/>
            <person name="Cameron C.T."/>
            <person name="Woodward J.E."/>
            <person name="May G.D."/>
            <person name="Brubaker C."/>
            <person name="Broadhvest J."/>
            <person name="Wilkins T.A."/>
        </authorList>
    </citation>
    <scope>NUCLEOTIDE SEQUENCE</scope>
    <source>
        <strain evidence="2">cv. AKA8401</strain>
    </source>
</reference>
<comment type="caution">
    <text evidence="1">The sequence shown here is derived from an EMBL/GenBank/DDBJ whole genome shotgun (WGS) entry which is preliminary data.</text>
</comment>
<dbReference type="InterPro" id="IPR029058">
    <property type="entry name" value="AB_hydrolase_fold"/>
</dbReference>
<dbReference type="PANTHER" id="PTHR22753:SF14">
    <property type="entry name" value="MONOACYLGLYCEROL_DIACYLGLYCEROL O-ACYLTRANSFERASE"/>
    <property type="match status" value="1"/>
</dbReference>
<evidence type="ECO:0000313" key="2">
    <source>
        <dbReference type="Proteomes" id="UP000032142"/>
    </source>
</evidence>
<dbReference type="SUPFAM" id="SSF53474">
    <property type="entry name" value="alpha/beta-Hydrolases"/>
    <property type="match status" value="1"/>
</dbReference>
<name>A0A0B0MKG2_GOSAR</name>
<protein>
    <submittedName>
        <fullName evidence="1">Uncharacterized protein</fullName>
    </submittedName>
</protein>
<dbReference type="PANTHER" id="PTHR22753">
    <property type="entry name" value="TRANSMEMBRANE PROTEIN 68"/>
    <property type="match status" value="1"/>
</dbReference>
<keyword evidence="2" id="KW-1185">Reference proteome</keyword>
<evidence type="ECO:0000313" key="1">
    <source>
        <dbReference type="EMBL" id="KHG01260.1"/>
    </source>
</evidence>
<accession>A0A0B0MKG2</accession>
<proteinExistence type="predicted"/>